<name>V2X380_MONRO</name>
<dbReference type="Proteomes" id="UP000017559">
    <property type="component" value="Unassembled WGS sequence"/>
</dbReference>
<feature type="compositionally biased region" description="Low complexity" evidence="1">
    <location>
        <begin position="29"/>
        <end position="43"/>
    </location>
</feature>
<sequence>MHDAVMNMFCNDTLVTGFSLGFGTGAPYYPGNPSSNPSGVPNPIQANGSQSSSFVNRQEYYTIKTECHTRSAASTSQGPSVGAAQHRQGYLASAILDTADSTAQTSTASCIESSE</sequence>
<feature type="region of interest" description="Disordered" evidence="1">
    <location>
        <begin position="29"/>
        <end position="55"/>
    </location>
</feature>
<accession>V2X380</accession>
<feature type="compositionally biased region" description="Polar residues" evidence="1">
    <location>
        <begin position="44"/>
        <end position="55"/>
    </location>
</feature>
<organism evidence="2 3">
    <name type="scientific">Moniliophthora roreri (strain MCA 2997)</name>
    <name type="common">Cocoa frosty pod rot fungus</name>
    <name type="synonym">Crinipellis roreri</name>
    <dbReference type="NCBI Taxonomy" id="1381753"/>
    <lineage>
        <taxon>Eukaryota</taxon>
        <taxon>Fungi</taxon>
        <taxon>Dikarya</taxon>
        <taxon>Basidiomycota</taxon>
        <taxon>Agaricomycotina</taxon>
        <taxon>Agaricomycetes</taxon>
        <taxon>Agaricomycetidae</taxon>
        <taxon>Agaricales</taxon>
        <taxon>Marasmiineae</taxon>
        <taxon>Marasmiaceae</taxon>
        <taxon>Moniliophthora</taxon>
    </lineage>
</organism>
<dbReference type="AlphaFoldDB" id="V2X380"/>
<dbReference type="HOGENOM" id="CLU_2109661_0_0_1"/>
<dbReference type="KEGG" id="mrr:Moror_3401"/>
<proteinExistence type="predicted"/>
<gene>
    <name evidence="2" type="ORF">Moror_3401</name>
</gene>
<comment type="caution">
    <text evidence="2">The sequence shown here is derived from an EMBL/GenBank/DDBJ whole genome shotgun (WGS) entry which is preliminary data.</text>
</comment>
<evidence type="ECO:0000313" key="3">
    <source>
        <dbReference type="Proteomes" id="UP000017559"/>
    </source>
</evidence>
<dbReference type="EMBL" id="AWSO01000861">
    <property type="protein sequence ID" value="ESK86915.1"/>
    <property type="molecule type" value="Genomic_DNA"/>
</dbReference>
<protein>
    <submittedName>
        <fullName evidence="2">Uncharacterized protein</fullName>
    </submittedName>
</protein>
<evidence type="ECO:0000313" key="2">
    <source>
        <dbReference type="EMBL" id="ESK86915.1"/>
    </source>
</evidence>
<keyword evidence="3" id="KW-1185">Reference proteome</keyword>
<evidence type="ECO:0000256" key="1">
    <source>
        <dbReference type="SAM" id="MobiDB-lite"/>
    </source>
</evidence>
<reference evidence="2 3" key="1">
    <citation type="journal article" date="2014" name="BMC Genomics">
        <title>Genome and secretome analysis of the hemibiotrophic fungal pathogen, Moniliophthora roreri, which causes frosty pod rot disease of cacao: mechanisms of the biotrophic and necrotrophic phases.</title>
        <authorList>
            <person name="Meinhardt L.W."/>
            <person name="Costa G.G.L."/>
            <person name="Thomazella D.P.T."/>
            <person name="Teixeira P.J.P.L."/>
            <person name="Carazzolle M.F."/>
            <person name="Schuster S.C."/>
            <person name="Carlson J.E."/>
            <person name="Guiltinan M.J."/>
            <person name="Mieczkowski P."/>
            <person name="Farmer A."/>
            <person name="Ramaraj T."/>
            <person name="Crozier J."/>
            <person name="Davis R.E."/>
            <person name="Shao J."/>
            <person name="Melnick R.L."/>
            <person name="Pereira G.A.G."/>
            <person name="Bailey B.A."/>
        </authorList>
    </citation>
    <scope>NUCLEOTIDE SEQUENCE [LARGE SCALE GENOMIC DNA]</scope>
    <source>
        <strain evidence="2 3">MCA 2997</strain>
    </source>
</reference>